<protein>
    <submittedName>
        <fullName evidence="1">Uncharacterized protein</fullName>
    </submittedName>
</protein>
<dbReference type="Proteomes" id="UP001458946">
    <property type="component" value="Unassembled WGS sequence"/>
</dbReference>
<dbReference type="EMBL" id="BAABRN010000033">
    <property type="protein sequence ID" value="GAA5502954.1"/>
    <property type="molecule type" value="Genomic_DNA"/>
</dbReference>
<keyword evidence="2" id="KW-1185">Reference proteome</keyword>
<evidence type="ECO:0000313" key="1">
    <source>
        <dbReference type="EMBL" id="GAA5502954.1"/>
    </source>
</evidence>
<comment type="caution">
    <text evidence="1">The sequence shown here is derived from an EMBL/GenBank/DDBJ whole genome shotgun (WGS) entry which is preliminary data.</text>
</comment>
<gene>
    <name evidence="1" type="ORF">Dxin01_02701</name>
</gene>
<reference evidence="1 2" key="1">
    <citation type="submission" date="2024-02" db="EMBL/GenBank/DDBJ databases">
        <title>Deinococcus xinjiangensis NBRC 107630.</title>
        <authorList>
            <person name="Ichikawa N."/>
            <person name="Katano-Makiyama Y."/>
            <person name="Hidaka K."/>
        </authorList>
    </citation>
    <scope>NUCLEOTIDE SEQUENCE [LARGE SCALE GENOMIC DNA]</scope>
    <source>
        <strain evidence="1 2">NBRC 107630</strain>
    </source>
</reference>
<accession>A0ABP9VCI1</accession>
<sequence>MLFIQLMAHGVTARRSLTVEVHQLPVKPTIPVGRVFKGNVIHLFTVTLLNVSSG</sequence>
<organism evidence="1 2">
    <name type="scientific">Deinococcus xinjiangensis</name>
    <dbReference type="NCBI Taxonomy" id="457454"/>
    <lineage>
        <taxon>Bacteria</taxon>
        <taxon>Thermotogati</taxon>
        <taxon>Deinococcota</taxon>
        <taxon>Deinococci</taxon>
        <taxon>Deinococcales</taxon>
        <taxon>Deinococcaceae</taxon>
        <taxon>Deinococcus</taxon>
    </lineage>
</organism>
<proteinExistence type="predicted"/>
<evidence type="ECO:0000313" key="2">
    <source>
        <dbReference type="Proteomes" id="UP001458946"/>
    </source>
</evidence>
<name>A0ABP9VCI1_9DEIO</name>